<dbReference type="AlphaFoldDB" id="A0A4Y7PX81"/>
<protein>
    <submittedName>
        <fullName evidence="1">Uncharacterized protein</fullName>
    </submittedName>
</protein>
<dbReference type="STRING" id="50990.A0A4Y7PX81"/>
<dbReference type="OrthoDB" id="2507336at2759"/>
<reference evidence="1 2" key="1">
    <citation type="submission" date="2018-06" db="EMBL/GenBank/DDBJ databases">
        <title>A transcriptomic atlas of mushroom development highlights an independent origin of complex multicellularity.</title>
        <authorList>
            <consortium name="DOE Joint Genome Institute"/>
            <person name="Krizsan K."/>
            <person name="Almasi E."/>
            <person name="Merenyi Z."/>
            <person name="Sahu N."/>
            <person name="Viragh M."/>
            <person name="Koszo T."/>
            <person name="Mondo S."/>
            <person name="Kiss B."/>
            <person name="Balint B."/>
            <person name="Kues U."/>
            <person name="Barry K."/>
            <person name="Hegedus J.C."/>
            <person name="Henrissat B."/>
            <person name="Johnson J."/>
            <person name="Lipzen A."/>
            <person name="Ohm R."/>
            <person name="Nagy I."/>
            <person name="Pangilinan J."/>
            <person name="Yan J."/>
            <person name="Xiong Y."/>
            <person name="Grigoriev I.V."/>
            <person name="Hibbett D.S."/>
            <person name="Nagy L.G."/>
        </authorList>
    </citation>
    <scope>NUCLEOTIDE SEQUENCE [LARGE SCALE GENOMIC DNA]</scope>
    <source>
        <strain evidence="1 2">SZMC22713</strain>
    </source>
</reference>
<dbReference type="EMBL" id="ML170196">
    <property type="protein sequence ID" value="TDL19502.1"/>
    <property type="molecule type" value="Genomic_DNA"/>
</dbReference>
<accession>A0A4Y7PX81</accession>
<dbReference type="Proteomes" id="UP000294933">
    <property type="component" value="Unassembled WGS sequence"/>
</dbReference>
<dbReference type="VEuPathDB" id="FungiDB:BD410DRAFT_727144"/>
<gene>
    <name evidence="1" type="ORF">BD410DRAFT_727144</name>
</gene>
<feature type="non-terminal residue" evidence="1">
    <location>
        <position position="1"/>
    </location>
</feature>
<evidence type="ECO:0000313" key="1">
    <source>
        <dbReference type="EMBL" id="TDL19502.1"/>
    </source>
</evidence>
<proteinExistence type="predicted"/>
<name>A0A4Y7PX81_9AGAM</name>
<sequence>IDQVIEEMRQRFDDQAKLINELSDTWREESAKQVADLMEHIKTSTAQMADFNITGYLDEFSKALAGEIRQLLTEVGSLHSQKRGLQFELGELQRMLAFYGPGGQFEPDWFVQ</sequence>
<keyword evidence="2" id="KW-1185">Reference proteome</keyword>
<evidence type="ECO:0000313" key="2">
    <source>
        <dbReference type="Proteomes" id="UP000294933"/>
    </source>
</evidence>
<organism evidence="1 2">
    <name type="scientific">Rickenella mellea</name>
    <dbReference type="NCBI Taxonomy" id="50990"/>
    <lineage>
        <taxon>Eukaryota</taxon>
        <taxon>Fungi</taxon>
        <taxon>Dikarya</taxon>
        <taxon>Basidiomycota</taxon>
        <taxon>Agaricomycotina</taxon>
        <taxon>Agaricomycetes</taxon>
        <taxon>Hymenochaetales</taxon>
        <taxon>Rickenellaceae</taxon>
        <taxon>Rickenella</taxon>
    </lineage>
</organism>